<dbReference type="Proteomes" id="UP000299102">
    <property type="component" value="Unassembled WGS sequence"/>
</dbReference>
<reference evidence="1 2" key="1">
    <citation type="journal article" date="2019" name="Commun. Biol.">
        <title>The bagworm genome reveals a unique fibroin gene that provides high tensile strength.</title>
        <authorList>
            <person name="Kono N."/>
            <person name="Nakamura H."/>
            <person name="Ohtoshi R."/>
            <person name="Tomita M."/>
            <person name="Numata K."/>
            <person name="Arakawa K."/>
        </authorList>
    </citation>
    <scope>NUCLEOTIDE SEQUENCE [LARGE SCALE GENOMIC DNA]</scope>
</reference>
<evidence type="ECO:0000313" key="2">
    <source>
        <dbReference type="Proteomes" id="UP000299102"/>
    </source>
</evidence>
<keyword evidence="2" id="KW-1185">Reference proteome</keyword>
<dbReference type="AlphaFoldDB" id="A0A4C1TFE4"/>
<organism evidence="1 2">
    <name type="scientific">Eumeta variegata</name>
    <name type="common">Bagworm moth</name>
    <name type="synonym">Eumeta japonica</name>
    <dbReference type="NCBI Taxonomy" id="151549"/>
    <lineage>
        <taxon>Eukaryota</taxon>
        <taxon>Metazoa</taxon>
        <taxon>Ecdysozoa</taxon>
        <taxon>Arthropoda</taxon>
        <taxon>Hexapoda</taxon>
        <taxon>Insecta</taxon>
        <taxon>Pterygota</taxon>
        <taxon>Neoptera</taxon>
        <taxon>Endopterygota</taxon>
        <taxon>Lepidoptera</taxon>
        <taxon>Glossata</taxon>
        <taxon>Ditrysia</taxon>
        <taxon>Tineoidea</taxon>
        <taxon>Psychidae</taxon>
        <taxon>Oiketicinae</taxon>
        <taxon>Eumeta</taxon>
    </lineage>
</organism>
<comment type="caution">
    <text evidence="1">The sequence shown here is derived from an EMBL/GenBank/DDBJ whole genome shotgun (WGS) entry which is preliminary data.</text>
</comment>
<dbReference type="OrthoDB" id="7329189at2759"/>
<name>A0A4C1TFE4_EUMVA</name>
<dbReference type="EMBL" id="BGZK01005057">
    <property type="protein sequence ID" value="GBP12300.1"/>
    <property type="molecule type" value="Genomic_DNA"/>
</dbReference>
<gene>
    <name evidence="1" type="ORF">EVAR_101195_1</name>
</gene>
<accession>A0A4C1TFE4</accession>
<proteinExistence type="predicted"/>
<evidence type="ECO:0000313" key="1">
    <source>
        <dbReference type="EMBL" id="GBP12300.1"/>
    </source>
</evidence>
<sequence>MGLMDHPNKAFIKRISSNDATISDGNMFMASVVPLRLKSDVSLHWKNPRPSSVHYCRPIMFQFAKESAELIRTTVKDIEEQISKIKLQECKLEKENILNVATSST</sequence>
<protein>
    <submittedName>
        <fullName evidence="1">Uncharacterized protein</fullName>
    </submittedName>
</protein>